<protein>
    <recommendedName>
        <fullName evidence="5">Cysteine rich repeat-containing protein</fullName>
    </recommendedName>
</protein>
<evidence type="ECO:0000256" key="2">
    <source>
        <dbReference type="SAM" id="SignalP"/>
    </source>
</evidence>
<accession>A0AAX3E5D7</accession>
<keyword evidence="2" id="KW-0732">Signal</keyword>
<dbReference type="EMBL" id="CP076676">
    <property type="protein sequence ID" value="UYO42136.1"/>
    <property type="molecule type" value="Genomic_DNA"/>
</dbReference>
<feature type="region of interest" description="Disordered" evidence="1">
    <location>
        <begin position="87"/>
        <end position="111"/>
    </location>
</feature>
<sequence length="111" mass="12108">MISTHSISPRVVRRHGLVLAASFGLSLIAGSALAYTAEQQQACTGDAMRLCGAFVPDVDRITVCMVQNKAQLTPACRAHFGPTPVAMQTNEAVRRKPTSLKPRKPHKRERQ</sequence>
<organism evidence="3 4">
    <name type="scientific">Rhodopseudomonas palustris</name>
    <dbReference type="NCBI Taxonomy" id="1076"/>
    <lineage>
        <taxon>Bacteria</taxon>
        <taxon>Pseudomonadati</taxon>
        <taxon>Pseudomonadota</taxon>
        <taxon>Alphaproteobacteria</taxon>
        <taxon>Hyphomicrobiales</taxon>
        <taxon>Nitrobacteraceae</taxon>
        <taxon>Rhodopseudomonas</taxon>
    </lineage>
</organism>
<feature type="compositionally biased region" description="Basic residues" evidence="1">
    <location>
        <begin position="95"/>
        <end position="111"/>
    </location>
</feature>
<evidence type="ECO:0000256" key="1">
    <source>
        <dbReference type="SAM" id="MobiDB-lite"/>
    </source>
</evidence>
<evidence type="ECO:0000313" key="4">
    <source>
        <dbReference type="Proteomes" id="UP001163166"/>
    </source>
</evidence>
<name>A0AAX3E5D7_RHOPL</name>
<dbReference type="RefSeq" id="WP_107356740.1">
    <property type="nucleotide sequence ID" value="NZ_CP019967.1"/>
</dbReference>
<reference evidence="3" key="1">
    <citation type="journal article" date="2022" name="Biol. Control">
        <title>In silico genomic analysis of Rhodopseudomonas palustris strains revealed potential biocontrol agents and crop yield enhancers.</title>
        <authorList>
            <person name="Surachat K."/>
            <person name="Kantachote D."/>
            <person name="Deachamag P."/>
            <person name="Wonglapsuwan M."/>
        </authorList>
    </citation>
    <scope>NUCLEOTIDE SEQUENCE</scope>
    <source>
        <strain evidence="3">TLS06</strain>
    </source>
</reference>
<proteinExistence type="predicted"/>
<dbReference type="AlphaFoldDB" id="A0AAX3E5D7"/>
<gene>
    <name evidence="3" type="ORF">KQX62_20330</name>
</gene>
<dbReference type="Proteomes" id="UP001163166">
    <property type="component" value="Chromosome"/>
</dbReference>
<feature type="signal peptide" evidence="2">
    <location>
        <begin position="1"/>
        <end position="34"/>
    </location>
</feature>
<evidence type="ECO:0008006" key="5">
    <source>
        <dbReference type="Google" id="ProtNLM"/>
    </source>
</evidence>
<feature type="chain" id="PRO_5043813773" description="Cysteine rich repeat-containing protein" evidence="2">
    <location>
        <begin position="35"/>
        <end position="111"/>
    </location>
</feature>
<evidence type="ECO:0000313" key="3">
    <source>
        <dbReference type="EMBL" id="UYO42136.1"/>
    </source>
</evidence>